<protein>
    <submittedName>
        <fullName evidence="2">Glycosyltransferase</fullName>
    </submittedName>
</protein>
<dbReference type="Gene3D" id="3.90.550.10">
    <property type="entry name" value="Spore Coat Polysaccharide Biosynthesis Protein SpsA, Chain A"/>
    <property type="match status" value="1"/>
</dbReference>
<dbReference type="AlphaFoldDB" id="A0A847EV14"/>
<dbReference type="Proteomes" id="UP000554004">
    <property type="component" value="Unassembled WGS sequence"/>
</dbReference>
<dbReference type="GO" id="GO:0006487">
    <property type="term" value="P:protein N-linked glycosylation"/>
    <property type="evidence" value="ECO:0007669"/>
    <property type="project" value="TreeGrafter"/>
</dbReference>
<evidence type="ECO:0000313" key="2">
    <source>
        <dbReference type="EMBL" id="NLE31174.1"/>
    </source>
</evidence>
<proteinExistence type="predicted"/>
<dbReference type="GO" id="GO:0016740">
    <property type="term" value="F:transferase activity"/>
    <property type="evidence" value="ECO:0007669"/>
    <property type="project" value="UniProtKB-KW"/>
</dbReference>
<dbReference type="InterPro" id="IPR001173">
    <property type="entry name" value="Glyco_trans_2-like"/>
</dbReference>
<organism evidence="2 3">
    <name type="scientific">Candidatus Dojkabacteria bacterium</name>
    <dbReference type="NCBI Taxonomy" id="2099670"/>
    <lineage>
        <taxon>Bacteria</taxon>
        <taxon>Candidatus Dojkabacteria</taxon>
    </lineage>
</organism>
<feature type="domain" description="Glycosyltransferase 2-like" evidence="1">
    <location>
        <begin position="4"/>
        <end position="175"/>
    </location>
</feature>
<dbReference type="Pfam" id="PF00535">
    <property type="entry name" value="Glycos_transf_2"/>
    <property type="match status" value="1"/>
</dbReference>
<dbReference type="PANTHER" id="PTHR10859:SF91">
    <property type="entry name" value="DOLICHYL-PHOSPHATE BETA-GLUCOSYLTRANSFERASE"/>
    <property type="match status" value="1"/>
</dbReference>
<evidence type="ECO:0000259" key="1">
    <source>
        <dbReference type="Pfam" id="PF00535"/>
    </source>
</evidence>
<dbReference type="PANTHER" id="PTHR10859">
    <property type="entry name" value="GLYCOSYL TRANSFERASE"/>
    <property type="match status" value="1"/>
</dbReference>
<gene>
    <name evidence="2" type="ORF">GX618_02780</name>
</gene>
<keyword evidence="2" id="KW-0808">Transferase</keyword>
<dbReference type="EMBL" id="JAAZAL010000104">
    <property type="protein sequence ID" value="NLE31174.1"/>
    <property type="molecule type" value="Genomic_DNA"/>
</dbReference>
<comment type="caution">
    <text evidence="2">The sequence shown here is derived from an EMBL/GenBank/DDBJ whole genome shotgun (WGS) entry which is preliminary data.</text>
</comment>
<dbReference type="InterPro" id="IPR029044">
    <property type="entry name" value="Nucleotide-diphossugar_trans"/>
</dbReference>
<accession>A0A847EV14</accession>
<sequence length="252" mass="29206">MKISLVLPTYKKEREVIDQLERLYGYLSRINPDFELIFVIDGYVDNTKDLLDQYIKENRLKKVKVFGYRENKGKGYAVRYGMKKASGDVIGFIDADTDIQIRSLAYALREIKKESVMAVIPSKLHKDSNIEMTLSRKVISYGLIAVNKLLLRLPKNITDVGCGLKLFKKELIKRVLPNLKVNRFAIDSDILYEISKIGYEVSVIPFFLNKNRSVSTSTNIKDISRMLKDIFMISMKESRVFNLYLERNLRSQ</sequence>
<name>A0A847EV14_9BACT</name>
<evidence type="ECO:0000313" key="3">
    <source>
        <dbReference type="Proteomes" id="UP000554004"/>
    </source>
</evidence>
<dbReference type="SUPFAM" id="SSF53448">
    <property type="entry name" value="Nucleotide-diphospho-sugar transferases"/>
    <property type="match status" value="1"/>
</dbReference>
<reference evidence="2 3" key="1">
    <citation type="journal article" date="2020" name="Biotechnol. Biofuels">
        <title>New insights from the biogas microbiome by comprehensive genome-resolved metagenomics of nearly 1600 species originating from multiple anaerobic digesters.</title>
        <authorList>
            <person name="Campanaro S."/>
            <person name="Treu L."/>
            <person name="Rodriguez-R L.M."/>
            <person name="Kovalovszki A."/>
            <person name="Ziels R.M."/>
            <person name="Maus I."/>
            <person name="Zhu X."/>
            <person name="Kougias P.G."/>
            <person name="Basile A."/>
            <person name="Luo G."/>
            <person name="Schluter A."/>
            <person name="Konstantinidis K.T."/>
            <person name="Angelidaki I."/>
        </authorList>
    </citation>
    <scope>NUCLEOTIDE SEQUENCE [LARGE SCALE GENOMIC DNA]</scope>
    <source>
        <strain evidence="2">AS06rmzACSIP_421</strain>
    </source>
</reference>